<reference evidence="1" key="2">
    <citation type="journal article" date="2015" name="Data Brief">
        <title>Shoot transcriptome of the giant reed, Arundo donax.</title>
        <authorList>
            <person name="Barrero R.A."/>
            <person name="Guerrero F.D."/>
            <person name="Moolhuijzen P."/>
            <person name="Goolsby J.A."/>
            <person name="Tidwell J."/>
            <person name="Bellgard S.E."/>
            <person name="Bellgard M.I."/>
        </authorList>
    </citation>
    <scope>NUCLEOTIDE SEQUENCE</scope>
    <source>
        <tissue evidence="1">Shoot tissue taken approximately 20 cm above the soil surface</tissue>
    </source>
</reference>
<protein>
    <submittedName>
        <fullName evidence="1">Uncharacterized protein</fullName>
    </submittedName>
</protein>
<reference evidence="1" key="1">
    <citation type="submission" date="2014-09" db="EMBL/GenBank/DDBJ databases">
        <authorList>
            <person name="Magalhaes I.L.F."/>
            <person name="Oliveira U."/>
            <person name="Santos F.R."/>
            <person name="Vidigal T.H.D.A."/>
            <person name="Brescovit A.D."/>
            <person name="Santos A.J."/>
        </authorList>
    </citation>
    <scope>NUCLEOTIDE SEQUENCE</scope>
    <source>
        <tissue evidence="1">Shoot tissue taken approximately 20 cm above the soil surface</tissue>
    </source>
</reference>
<proteinExistence type="predicted"/>
<dbReference type="AlphaFoldDB" id="A0A0A8Z2C2"/>
<accession>A0A0A8Z2C2</accession>
<organism evidence="1">
    <name type="scientific">Arundo donax</name>
    <name type="common">Giant reed</name>
    <name type="synonym">Donax arundinaceus</name>
    <dbReference type="NCBI Taxonomy" id="35708"/>
    <lineage>
        <taxon>Eukaryota</taxon>
        <taxon>Viridiplantae</taxon>
        <taxon>Streptophyta</taxon>
        <taxon>Embryophyta</taxon>
        <taxon>Tracheophyta</taxon>
        <taxon>Spermatophyta</taxon>
        <taxon>Magnoliopsida</taxon>
        <taxon>Liliopsida</taxon>
        <taxon>Poales</taxon>
        <taxon>Poaceae</taxon>
        <taxon>PACMAD clade</taxon>
        <taxon>Arundinoideae</taxon>
        <taxon>Arundineae</taxon>
        <taxon>Arundo</taxon>
    </lineage>
</organism>
<name>A0A0A8Z2C2_ARUDO</name>
<sequence>MGIFAHHAYVVWYWQMATYVFVNSKDQFESCNVNSLFTS</sequence>
<dbReference type="EMBL" id="GBRH01264944">
    <property type="protein sequence ID" value="JAD32951.1"/>
    <property type="molecule type" value="Transcribed_RNA"/>
</dbReference>
<evidence type="ECO:0000313" key="1">
    <source>
        <dbReference type="EMBL" id="JAD32951.1"/>
    </source>
</evidence>